<evidence type="ECO:0000256" key="1">
    <source>
        <dbReference type="ARBA" id="ARBA00001974"/>
    </source>
</evidence>
<dbReference type="SUPFAM" id="SSF51905">
    <property type="entry name" value="FAD/NAD(P)-binding domain"/>
    <property type="match status" value="1"/>
</dbReference>
<proteinExistence type="predicted"/>
<evidence type="ECO:0000256" key="4">
    <source>
        <dbReference type="ARBA" id="ARBA00023002"/>
    </source>
</evidence>
<dbReference type="Gene3D" id="3.50.50.60">
    <property type="entry name" value="FAD/NAD(P)-binding domain"/>
    <property type="match status" value="2"/>
</dbReference>
<evidence type="ECO:0000259" key="6">
    <source>
        <dbReference type="Pfam" id="PF14759"/>
    </source>
</evidence>
<dbReference type="GO" id="GO:0005737">
    <property type="term" value="C:cytoplasm"/>
    <property type="evidence" value="ECO:0007669"/>
    <property type="project" value="TreeGrafter"/>
</dbReference>
<name>A0A7J0CUG7_STRMI</name>
<evidence type="ECO:0000313" key="8">
    <source>
        <dbReference type="Proteomes" id="UP000498740"/>
    </source>
</evidence>
<dbReference type="InterPro" id="IPR016156">
    <property type="entry name" value="FAD/NAD-linked_Rdtase_dimer_sf"/>
</dbReference>
<dbReference type="AlphaFoldDB" id="A0A7J0CUG7"/>
<dbReference type="RefSeq" id="WP_063605785.1">
    <property type="nucleotide sequence ID" value="NZ_BMUG01000007.1"/>
</dbReference>
<reference evidence="7 8" key="1">
    <citation type="submission" date="2020-05" db="EMBL/GenBank/DDBJ databases">
        <title>Whole genome shotgun sequence of Streptomyces microflavus NBRC 13062.</title>
        <authorList>
            <person name="Komaki H."/>
            <person name="Tamura T."/>
        </authorList>
    </citation>
    <scope>NUCLEOTIDE SEQUENCE [LARGE SCALE GENOMIC DNA]</scope>
    <source>
        <strain evidence="7 8">NBRC 13062</strain>
    </source>
</reference>
<comment type="cofactor">
    <cofactor evidence="1">
        <name>FAD</name>
        <dbReference type="ChEBI" id="CHEBI:57692"/>
    </cofactor>
</comment>
<dbReference type="Gene3D" id="3.30.390.30">
    <property type="match status" value="1"/>
</dbReference>
<dbReference type="InterPro" id="IPR028202">
    <property type="entry name" value="Reductase_C"/>
</dbReference>
<evidence type="ECO:0000256" key="2">
    <source>
        <dbReference type="ARBA" id="ARBA00022630"/>
    </source>
</evidence>
<dbReference type="Proteomes" id="UP000498740">
    <property type="component" value="Unassembled WGS sequence"/>
</dbReference>
<dbReference type="Pfam" id="PF07992">
    <property type="entry name" value="Pyr_redox_2"/>
    <property type="match status" value="1"/>
</dbReference>
<dbReference type="PANTHER" id="PTHR43557">
    <property type="entry name" value="APOPTOSIS-INDUCING FACTOR 1"/>
    <property type="match status" value="1"/>
</dbReference>
<dbReference type="InterPro" id="IPR050446">
    <property type="entry name" value="FAD-oxidoreductase/Apoptosis"/>
</dbReference>
<sequence>MSAAGHPREVVIVGASLAGLRAAATLRAEGFGGHLTLVGAEQYTPYDRPPLSKKFLTAADPAETRLPVPDDLRARWLLGRAAVRLDPYSRIVTLADGTRLPYDGLLIATGAAARSGAVPGEPGPGQGVFTLRDRDDAVALRAALAAGRRLLVVGAGFLGGEIAAAGRALGLDVTLVEAGAVPLERAVGAEAGAFVGMLHREAGIDLRTGTTVTAFRTGPDGALTGARLADGRTVAADVAVLALGAVPATGWLAGSGIEATGGVPCDNRLRALFPDGTAVPGVVAAGDAARVPQPLAGGDAPPPGHWSGAVEQGTAAARTLLLGEAAPVFEEVPSFWSDFHGVRLRSVGLPGLADTVKVHECDRDARRLEVSYHLGGRLVGALTIGRTSRLAAYRRVLAEPTP</sequence>
<organism evidence="7 8">
    <name type="scientific">Streptomyces microflavus</name>
    <name type="common">Streptomyces lipmanii</name>
    <dbReference type="NCBI Taxonomy" id="1919"/>
    <lineage>
        <taxon>Bacteria</taxon>
        <taxon>Bacillati</taxon>
        <taxon>Actinomycetota</taxon>
        <taxon>Actinomycetes</taxon>
        <taxon>Kitasatosporales</taxon>
        <taxon>Streptomycetaceae</taxon>
        <taxon>Streptomyces</taxon>
    </lineage>
</organism>
<dbReference type="PRINTS" id="PR00368">
    <property type="entry name" value="FADPNR"/>
</dbReference>
<keyword evidence="4" id="KW-0560">Oxidoreductase</keyword>
<accession>A0A7J0CUG7</accession>
<dbReference type="PRINTS" id="PR00411">
    <property type="entry name" value="PNDRDTASEI"/>
</dbReference>
<evidence type="ECO:0000259" key="5">
    <source>
        <dbReference type="Pfam" id="PF07992"/>
    </source>
</evidence>
<gene>
    <name evidence="7" type="ORF">Smic_47220</name>
</gene>
<feature type="domain" description="FAD/NAD(P)-binding" evidence="5">
    <location>
        <begin position="9"/>
        <end position="313"/>
    </location>
</feature>
<keyword evidence="2" id="KW-0285">Flavoprotein</keyword>
<evidence type="ECO:0000256" key="3">
    <source>
        <dbReference type="ARBA" id="ARBA00022827"/>
    </source>
</evidence>
<protein>
    <submittedName>
        <fullName evidence="7">Ferredoxin reductase</fullName>
    </submittedName>
</protein>
<comment type="caution">
    <text evidence="7">The sequence shown here is derived from an EMBL/GenBank/DDBJ whole genome shotgun (WGS) entry which is preliminary data.</text>
</comment>
<dbReference type="SUPFAM" id="SSF55424">
    <property type="entry name" value="FAD/NAD-linked reductases, dimerisation (C-terminal) domain"/>
    <property type="match status" value="1"/>
</dbReference>
<keyword evidence="3" id="KW-0274">FAD</keyword>
<evidence type="ECO:0000313" key="7">
    <source>
        <dbReference type="EMBL" id="GFN06166.1"/>
    </source>
</evidence>
<dbReference type="EMBL" id="BLWD01000001">
    <property type="protein sequence ID" value="GFN06166.1"/>
    <property type="molecule type" value="Genomic_DNA"/>
</dbReference>
<dbReference type="PANTHER" id="PTHR43557:SF2">
    <property type="entry name" value="RIESKE DOMAIN-CONTAINING PROTEIN-RELATED"/>
    <property type="match status" value="1"/>
</dbReference>
<dbReference type="GO" id="GO:0016651">
    <property type="term" value="F:oxidoreductase activity, acting on NAD(P)H"/>
    <property type="evidence" value="ECO:0007669"/>
    <property type="project" value="TreeGrafter"/>
</dbReference>
<feature type="domain" description="Reductase C-terminal" evidence="6">
    <location>
        <begin position="335"/>
        <end position="399"/>
    </location>
</feature>
<dbReference type="Pfam" id="PF14759">
    <property type="entry name" value="Reductase_C"/>
    <property type="match status" value="1"/>
</dbReference>
<dbReference type="InterPro" id="IPR023753">
    <property type="entry name" value="FAD/NAD-binding_dom"/>
</dbReference>
<dbReference type="InterPro" id="IPR036188">
    <property type="entry name" value="FAD/NAD-bd_sf"/>
</dbReference>